<keyword evidence="9" id="KW-0472">Membrane</keyword>
<evidence type="ECO:0000256" key="3">
    <source>
        <dbReference type="ARBA" id="ARBA00022553"/>
    </source>
</evidence>
<keyword evidence="4" id="KW-0808">Transferase</keyword>
<keyword evidence="9" id="KW-0812">Transmembrane</keyword>
<feature type="domain" description="Histidine kinase/HSP90-like ATPase" evidence="10">
    <location>
        <begin position="303"/>
        <end position="395"/>
    </location>
</feature>
<keyword evidence="13" id="KW-1185">Reference proteome</keyword>
<feature type="transmembrane region" description="Helical" evidence="9">
    <location>
        <begin position="70"/>
        <end position="90"/>
    </location>
</feature>
<keyword evidence="8" id="KW-0902">Two-component regulatory system</keyword>
<protein>
    <recommendedName>
        <fullName evidence="2">histidine kinase</fullName>
        <ecNumber evidence="2">2.7.13.3</ecNumber>
    </recommendedName>
</protein>
<evidence type="ECO:0000256" key="2">
    <source>
        <dbReference type="ARBA" id="ARBA00012438"/>
    </source>
</evidence>
<feature type="transmembrane region" description="Helical" evidence="9">
    <location>
        <begin position="146"/>
        <end position="168"/>
    </location>
</feature>
<dbReference type="Proteomes" id="UP000619244">
    <property type="component" value="Unassembled WGS sequence"/>
</dbReference>
<evidence type="ECO:0000256" key="5">
    <source>
        <dbReference type="ARBA" id="ARBA00022741"/>
    </source>
</evidence>
<keyword evidence="5" id="KW-0547">Nucleotide-binding</keyword>
<comment type="caution">
    <text evidence="12">The sequence shown here is derived from an EMBL/GenBank/DDBJ whole genome shotgun (WGS) entry which is preliminary data.</text>
</comment>
<keyword evidence="3" id="KW-0597">Phosphoprotein</keyword>
<dbReference type="InterPro" id="IPR011712">
    <property type="entry name" value="Sig_transdc_His_kin_sub3_dim/P"/>
</dbReference>
<name>A0A918U6X0_9ACTN</name>
<dbReference type="Gene3D" id="1.20.5.1930">
    <property type="match status" value="1"/>
</dbReference>
<dbReference type="PANTHER" id="PTHR24421">
    <property type="entry name" value="NITRATE/NITRITE SENSOR PROTEIN NARX-RELATED"/>
    <property type="match status" value="1"/>
</dbReference>
<dbReference type="GO" id="GO:0016020">
    <property type="term" value="C:membrane"/>
    <property type="evidence" value="ECO:0007669"/>
    <property type="project" value="InterPro"/>
</dbReference>
<dbReference type="RefSeq" id="WP_190194027.1">
    <property type="nucleotide sequence ID" value="NZ_BMVU01000049.1"/>
</dbReference>
<evidence type="ECO:0000256" key="7">
    <source>
        <dbReference type="ARBA" id="ARBA00022840"/>
    </source>
</evidence>
<feature type="transmembrane region" description="Helical" evidence="9">
    <location>
        <begin position="121"/>
        <end position="140"/>
    </location>
</feature>
<keyword evidence="7" id="KW-0067">ATP-binding</keyword>
<dbReference type="GO" id="GO:0005524">
    <property type="term" value="F:ATP binding"/>
    <property type="evidence" value="ECO:0007669"/>
    <property type="project" value="UniProtKB-KW"/>
</dbReference>
<dbReference type="Pfam" id="PF07730">
    <property type="entry name" value="HisKA_3"/>
    <property type="match status" value="1"/>
</dbReference>
<dbReference type="CDD" id="cd16917">
    <property type="entry name" value="HATPase_UhpB-NarQ-NarX-like"/>
    <property type="match status" value="1"/>
</dbReference>
<evidence type="ECO:0000256" key="8">
    <source>
        <dbReference type="ARBA" id="ARBA00023012"/>
    </source>
</evidence>
<dbReference type="AlphaFoldDB" id="A0A918U6X0"/>
<dbReference type="InterPro" id="IPR003594">
    <property type="entry name" value="HATPase_dom"/>
</dbReference>
<feature type="domain" description="Signal transduction histidine kinase subgroup 3 dimerisation and phosphoacceptor" evidence="11">
    <location>
        <begin position="186"/>
        <end position="251"/>
    </location>
</feature>
<gene>
    <name evidence="12" type="ORF">GCM10010358_66140</name>
</gene>
<evidence type="ECO:0000259" key="10">
    <source>
        <dbReference type="Pfam" id="PF02518"/>
    </source>
</evidence>
<feature type="transmembrane region" description="Helical" evidence="9">
    <location>
        <begin position="14"/>
        <end position="34"/>
    </location>
</feature>
<keyword evidence="6" id="KW-0418">Kinase</keyword>
<reference evidence="12" key="2">
    <citation type="submission" date="2020-09" db="EMBL/GenBank/DDBJ databases">
        <authorList>
            <person name="Sun Q."/>
            <person name="Ohkuma M."/>
        </authorList>
    </citation>
    <scope>NUCLEOTIDE SEQUENCE</scope>
    <source>
        <strain evidence="12">JCM 4790</strain>
    </source>
</reference>
<evidence type="ECO:0000313" key="12">
    <source>
        <dbReference type="EMBL" id="GGY03107.1"/>
    </source>
</evidence>
<evidence type="ECO:0000256" key="9">
    <source>
        <dbReference type="SAM" id="Phobius"/>
    </source>
</evidence>
<dbReference type="EC" id="2.7.13.3" evidence="2"/>
<dbReference type="Gene3D" id="3.30.565.10">
    <property type="entry name" value="Histidine kinase-like ATPase, C-terminal domain"/>
    <property type="match status" value="1"/>
</dbReference>
<dbReference type="PANTHER" id="PTHR24421:SF10">
    <property type="entry name" value="NITRATE_NITRITE SENSOR PROTEIN NARQ"/>
    <property type="match status" value="1"/>
</dbReference>
<evidence type="ECO:0000313" key="13">
    <source>
        <dbReference type="Proteomes" id="UP000619244"/>
    </source>
</evidence>
<reference evidence="12" key="1">
    <citation type="journal article" date="2014" name="Int. J. Syst. Evol. Microbiol.">
        <title>Complete genome sequence of Corynebacterium casei LMG S-19264T (=DSM 44701T), isolated from a smear-ripened cheese.</title>
        <authorList>
            <consortium name="US DOE Joint Genome Institute (JGI-PGF)"/>
            <person name="Walter F."/>
            <person name="Albersmeier A."/>
            <person name="Kalinowski J."/>
            <person name="Ruckert C."/>
        </authorList>
    </citation>
    <scope>NUCLEOTIDE SEQUENCE</scope>
    <source>
        <strain evidence="12">JCM 4790</strain>
    </source>
</reference>
<comment type="catalytic activity">
    <reaction evidence="1">
        <text>ATP + protein L-histidine = ADP + protein N-phospho-L-histidine.</text>
        <dbReference type="EC" id="2.7.13.3"/>
    </reaction>
</comment>
<dbReference type="GO" id="GO:0000155">
    <property type="term" value="F:phosphorelay sensor kinase activity"/>
    <property type="evidence" value="ECO:0007669"/>
    <property type="project" value="InterPro"/>
</dbReference>
<feature type="transmembrane region" description="Helical" evidence="9">
    <location>
        <begin position="46"/>
        <end position="63"/>
    </location>
</feature>
<evidence type="ECO:0000256" key="6">
    <source>
        <dbReference type="ARBA" id="ARBA00022777"/>
    </source>
</evidence>
<dbReference type="SUPFAM" id="SSF55874">
    <property type="entry name" value="ATPase domain of HSP90 chaperone/DNA topoisomerase II/histidine kinase"/>
    <property type="match status" value="1"/>
</dbReference>
<evidence type="ECO:0000259" key="11">
    <source>
        <dbReference type="Pfam" id="PF07730"/>
    </source>
</evidence>
<evidence type="ECO:0000256" key="1">
    <source>
        <dbReference type="ARBA" id="ARBA00000085"/>
    </source>
</evidence>
<sequence length="404" mass="43048">MDWEIPFTPAVKRLVAGAVVLVFALNWLADLGLLGASPDPWRPVTNWVPALITGPALVVGLATTQRGPSLLVRVPVMITLSMTVTVWCLITPQQHASIGALECAALLLTMIRVIGQVPRTATAALCATGLGLAALLTTLRPRTADALVVGSYVLTVTATVCVALGCVIRTVELRRRRAIQDVRQAERLALARDLHDLIAHHMTGIIVQANAAATIHATAPEKVEPILRAIARSGTETLDSMRRLVRVLREDNHTALRPGDLLSELARLVTTYCATAVAGAPEEQARLEATVAARTASLSPELEISVYRVVQEALTNARRHAPRAQVTVRLDADDTWLHVTVINTASPGHHSTPAGGKSGFGLIGLQERVEALDGTFTAGPVTHGGWQLRAALPLPLRTPDTAPL</sequence>
<dbReference type="Pfam" id="PF02518">
    <property type="entry name" value="HATPase_c"/>
    <property type="match status" value="1"/>
</dbReference>
<dbReference type="InterPro" id="IPR036890">
    <property type="entry name" value="HATPase_C_sf"/>
</dbReference>
<organism evidence="12 13">
    <name type="scientific">Streptomyces minutiscleroticus</name>
    <dbReference type="NCBI Taxonomy" id="68238"/>
    <lineage>
        <taxon>Bacteria</taxon>
        <taxon>Bacillati</taxon>
        <taxon>Actinomycetota</taxon>
        <taxon>Actinomycetes</taxon>
        <taxon>Kitasatosporales</taxon>
        <taxon>Streptomycetaceae</taxon>
        <taxon>Streptomyces</taxon>
    </lineage>
</organism>
<proteinExistence type="predicted"/>
<dbReference type="InterPro" id="IPR050482">
    <property type="entry name" value="Sensor_HK_TwoCompSys"/>
</dbReference>
<dbReference type="EMBL" id="BMVU01000049">
    <property type="protein sequence ID" value="GGY03107.1"/>
    <property type="molecule type" value="Genomic_DNA"/>
</dbReference>
<keyword evidence="9" id="KW-1133">Transmembrane helix</keyword>
<evidence type="ECO:0000256" key="4">
    <source>
        <dbReference type="ARBA" id="ARBA00022679"/>
    </source>
</evidence>
<dbReference type="GO" id="GO:0046983">
    <property type="term" value="F:protein dimerization activity"/>
    <property type="evidence" value="ECO:0007669"/>
    <property type="project" value="InterPro"/>
</dbReference>
<accession>A0A918U6X0</accession>